<dbReference type="SMART" id="SM00487">
    <property type="entry name" value="DEXDc"/>
    <property type="match status" value="1"/>
</dbReference>
<keyword evidence="5" id="KW-0694">RNA-binding</keyword>
<evidence type="ECO:0000256" key="5">
    <source>
        <dbReference type="ARBA" id="ARBA00022884"/>
    </source>
</evidence>
<dbReference type="CDD" id="cd18791">
    <property type="entry name" value="SF2_C_RHA"/>
    <property type="match status" value="1"/>
</dbReference>
<feature type="compositionally biased region" description="Basic and acidic residues" evidence="7">
    <location>
        <begin position="1"/>
        <end position="10"/>
    </location>
</feature>
<evidence type="ECO:0000259" key="8">
    <source>
        <dbReference type="PROSITE" id="PS51192"/>
    </source>
</evidence>
<dbReference type="InterPro" id="IPR001650">
    <property type="entry name" value="Helicase_C-like"/>
</dbReference>
<keyword evidence="11" id="KW-1185">Reference proteome</keyword>
<name>A0AAE0EU39_9CHLO</name>
<dbReference type="PANTHER" id="PTHR18934:SF259">
    <property type="entry name" value="RNA HELICASE"/>
    <property type="match status" value="1"/>
</dbReference>
<dbReference type="Gene3D" id="1.20.120.1080">
    <property type="match status" value="1"/>
</dbReference>
<feature type="compositionally biased region" description="Low complexity" evidence="7">
    <location>
        <begin position="306"/>
        <end position="320"/>
    </location>
</feature>
<dbReference type="Pfam" id="PF00270">
    <property type="entry name" value="DEAD"/>
    <property type="match status" value="1"/>
</dbReference>
<accession>A0AAE0EU39</accession>
<dbReference type="InterPro" id="IPR011709">
    <property type="entry name" value="DEAD-box_helicase_OB_fold"/>
</dbReference>
<evidence type="ECO:0000256" key="6">
    <source>
        <dbReference type="ARBA" id="ARBA00060772"/>
    </source>
</evidence>
<keyword evidence="1" id="KW-0547">Nucleotide-binding</keyword>
<evidence type="ECO:0000313" key="10">
    <source>
        <dbReference type="EMBL" id="KAK3238960.1"/>
    </source>
</evidence>
<keyword evidence="3" id="KW-0347">Helicase</keyword>
<dbReference type="PROSITE" id="PS51194">
    <property type="entry name" value="HELICASE_CTER"/>
    <property type="match status" value="1"/>
</dbReference>
<evidence type="ECO:0000256" key="4">
    <source>
        <dbReference type="ARBA" id="ARBA00022840"/>
    </source>
</evidence>
<feature type="domain" description="Helicase C-terminal" evidence="9">
    <location>
        <begin position="342"/>
        <end position="510"/>
    </location>
</feature>
<comment type="caution">
    <text evidence="10">The sequence shown here is derived from an EMBL/GenBank/DDBJ whole genome shotgun (WGS) entry which is preliminary data.</text>
</comment>
<feature type="domain" description="Helicase ATP-binding" evidence="8">
    <location>
        <begin position="117"/>
        <end position="285"/>
    </location>
</feature>
<gene>
    <name evidence="10" type="ORF">CYMTET_51072</name>
</gene>
<organism evidence="10 11">
    <name type="scientific">Cymbomonas tetramitiformis</name>
    <dbReference type="NCBI Taxonomy" id="36881"/>
    <lineage>
        <taxon>Eukaryota</taxon>
        <taxon>Viridiplantae</taxon>
        <taxon>Chlorophyta</taxon>
        <taxon>Pyramimonadophyceae</taxon>
        <taxon>Pyramimonadales</taxon>
        <taxon>Pyramimonadaceae</taxon>
        <taxon>Cymbomonas</taxon>
    </lineage>
</organism>
<dbReference type="SMART" id="SM00490">
    <property type="entry name" value="HELICc"/>
    <property type="match status" value="1"/>
</dbReference>
<evidence type="ECO:0000313" key="11">
    <source>
        <dbReference type="Proteomes" id="UP001190700"/>
    </source>
</evidence>
<dbReference type="EMBL" id="LGRX02034062">
    <property type="protein sequence ID" value="KAK3238960.1"/>
    <property type="molecule type" value="Genomic_DNA"/>
</dbReference>
<dbReference type="InterPro" id="IPR011545">
    <property type="entry name" value="DEAD/DEAH_box_helicase_dom"/>
</dbReference>
<dbReference type="InterPro" id="IPR002464">
    <property type="entry name" value="DNA/RNA_helicase_DEAH_CS"/>
</dbReference>
<dbReference type="Pfam" id="PF07717">
    <property type="entry name" value="OB_NTP_bind"/>
    <property type="match status" value="1"/>
</dbReference>
<dbReference type="PROSITE" id="PS00690">
    <property type="entry name" value="DEAH_ATP_HELICASE"/>
    <property type="match status" value="1"/>
</dbReference>
<comment type="similarity">
    <text evidence="6">Belongs to the DExH box helicase family.</text>
</comment>
<feature type="region of interest" description="Disordered" evidence="7">
    <location>
        <begin position="1"/>
        <end position="25"/>
    </location>
</feature>
<dbReference type="GO" id="GO:0003723">
    <property type="term" value="F:RNA binding"/>
    <property type="evidence" value="ECO:0007669"/>
    <property type="project" value="UniProtKB-KW"/>
</dbReference>
<dbReference type="AlphaFoldDB" id="A0AAE0EU39"/>
<evidence type="ECO:0008006" key="12">
    <source>
        <dbReference type="Google" id="ProtNLM"/>
    </source>
</evidence>
<dbReference type="Proteomes" id="UP001190700">
    <property type="component" value="Unassembled WGS sequence"/>
</dbReference>
<sequence>AEVRDGRRSLDVAPRLEGTDQGGSARMDVDARVPRLDVCSVGPGLQADLSPHAQHIQAAPPAIAAFTPPSARMLPSDSAVSHRSRLLQERHQGMPGSADMRAARQRLPVYPLRDRLLAAIRDHQVVVVSGPPGCGKSTQLPQYILEEAAAQGEGGRCNVVVTQPRRLAAMAMAHRVACERGEALRDTVGYHIRLDSQPPSTNGGILFCTTGMLVRRCQVDTLLKGVSHVVLDEAHERDLQQDFLLVLLKDMLPQRKDLRVVIMSATLNPHLFCNFFHQCPHVPIEEQAHPVEVLFLEDMAHMLPTGQPAASGASRAPSGGSKEGEEEEEVASAIAVDTVIAVVEHIHVNEEEGAVLVFLPGWQDMKMIAEAMGSHGTLSRECMVVMVHSNLSMEEQQLAFSCPPPGQRKVVLSTNIAETSITIDDVVFVVDSGLVKEKCWSPGRAASSLLVTPVSQASAIQRRGRAGRVRAGKCFHLLGAARFEALKTFSTPEMARLPLESLCLQIKSLSPSVQVASFLDRALEPPEPHRVEAALARLHAIGCLQHPVIARPPSTPLPCQTPAVQIWLPAAALIGGAARLGSTLATFPVDPSVGKMMLLGALIGCAGPALTIAACSAVRDPFAGGSVHKRQVAHKRRVFSDWSRSDHLAAARAYDLWQSAKLHGNERRFLEDSCLSSSALQTIHGVRQQFCELLASTGLSTPSGAFSFPPAVQQAWVKAVLCAALYPGVAYHVGGKRATFRTAPAAEASSSGSSGRAVLHPGSVNYKDKERAWPWLVFEAQLVGHQVLLRGTTAVTPWALLLFGSPTLELHRDMAAVSMDGWAAFKTRGGEEHLVSLVHQVQEEVNAMLELRLQVDIMDPGLPMLQGLG</sequence>
<reference evidence="10 11" key="1">
    <citation type="journal article" date="2015" name="Genome Biol. Evol.">
        <title>Comparative Genomics of a Bacterivorous Green Alga Reveals Evolutionary Causalities and Consequences of Phago-Mixotrophic Mode of Nutrition.</title>
        <authorList>
            <person name="Burns J.A."/>
            <person name="Paasch A."/>
            <person name="Narechania A."/>
            <person name="Kim E."/>
        </authorList>
    </citation>
    <scope>NUCLEOTIDE SEQUENCE [LARGE SCALE GENOMIC DNA]</scope>
    <source>
        <strain evidence="10 11">PLY_AMNH</strain>
    </source>
</reference>
<evidence type="ECO:0000259" key="9">
    <source>
        <dbReference type="PROSITE" id="PS51194"/>
    </source>
</evidence>
<evidence type="ECO:0000256" key="1">
    <source>
        <dbReference type="ARBA" id="ARBA00022741"/>
    </source>
</evidence>
<dbReference type="InterPro" id="IPR014001">
    <property type="entry name" value="Helicase_ATP-bd"/>
</dbReference>
<dbReference type="GO" id="GO:0005634">
    <property type="term" value="C:nucleus"/>
    <property type="evidence" value="ECO:0007669"/>
    <property type="project" value="TreeGrafter"/>
</dbReference>
<dbReference type="PANTHER" id="PTHR18934">
    <property type="entry name" value="ATP-DEPENDENT RNA HELICASE"/>
    <property type="match status" value="1"/>
</dbReference>
<proteinExistence type="inferred from homology"/>
<keyword evidence="2" id="KW-0378">Hydrolase</keyword>
<dbReference type="SMART" id="SM00847">
    <property type="entry name" value="HA2"/>
    <property type="match status" value="1"/>
</dbReference>
<dbReference type="Pfam" id="PF00271">
    <property type="entry name" value="Helicase_C"/>
    <property type="match status" value="1"/>
</dbReference>
<dbReference type="FunFam" id="3.40.50.300:FF:000526">
    <property type="entry name" value="DExH-box ATP-dependent RNA helicase DExH3"/>
    <property type="match status" value="1"/>
</dbReference>
<feature type="region of interest" description="Disordered" evidence="7">
    <location>
        <begin position="306"/>
        <end position="328"/>
    </location>
</feature>
<dbReference type="Pfam" id="PF21010">
    <property type="entry name" value="HA2_C"/>
    <property type="match status" value="1"/>
</dbReference>
<dbReference type="CDD" id="cd17917">
    <property type="entry name" value="DEXHc_RHA-like"/>
    <property type="match status" value="1"/>
</dbReference>
<protein>
    <recommendedName>
        <fullName evidence="12">ATP-dependent RNA helicase DHX30</fullName>
    </recommendedName>
</protein>
<keyword evidence="4" id="KW-0067">ATP-binding</keyword>
<dbReference type="GO" id="GO:0005524">
    <property type="term" value="F:ATP binding"/>
    <property type="evidence" value="ECO:0007669"/>
    <property type="project" value="UniProtKB-KW"/>
</dbReference>
<dbReference type="Gene3D" id="3.40.50.300">
    <property type="entry name" value="P-loop containing nucleotide triphosphate hydrolases"/>
    <property type="match status" value="2"/>
</dbReference>
<dbReference type="GO" id="GO:0004386">
    <property type="term" value="F:helicase activity"/>
    <property type="evidence" value="ECO:0007669"/>
    <property type="project" value="UniProtKB-KW"/>
</dbReference>
<dbReference type="InterPro" id="IPR007502">
    <property type="entry name" value="Helicase-assoc_dom"/>
</dbReference>
<evidence type="ECO:0000256" key="7">
    <source>
        <dbReference type="SAM" id="MobiDB-lite"/>
    </source>
</evidence>
<evidence type="ECO:0000256" key="3">
    <source>
        <dbReference type="ARBA" id="ARBA00022806"/>
    </source>
</evidence>
<dbReference type="PROSITE" id="PS51192">
    <property type="entry name" value="HELICASE_ATP_BIND_1"/>
    <property type="match status" value="1"/>
</dbReference>
<evidence type="ECO:0000256" key="2">
    <source>
        <dbReference type="ARBA" id="ARBA00022801"/>
    </source>
</evidence>
<dbReference type="SUPFAM" id="SSF52540">
    <property type="entry name" value="P-loop containing nucleoside triphosphate hydrolases"/>
    <property type="match status" value="1"/>
</dbReference>
<dbReference type="InterPro" id="IPR027417">
    <property type="entry name" value="P-loop_NTPase"/>
</dbReference>
<feature type="non-terminal residue" evidence="10">
    <location>
        <position position="1"/>
    </location>
</feature>
<dbReference type="GO" id="GO:0016787">
    <property type="term" value="F:hydrolase activity"/>
    <property type="evidence" value="ECO:0007669"/>
    <property type="project" value="UniProtKB-KW"/>
</dbReference>